<keyword evidence="2" id="KW-0067">ATP-binding</keyword>
<dbReference type="FunFam" id="3.40.50.300:FF:000011">
    <property type="entry name" value="Putative ABC transporter ATP-binding component"/>
    <property type="match status" value="1"/>
</dbReference>
<dbReference type="GO" id="GO:0005524">
    <property type="term" value="F:ATP binding"/>
    <property type="evidence" value="ECO:0007669"/>
    <property type="project" value="UniProtKB-KW"/>
</dbReference>
<organism evidence="4 5">
    <name type="scientific">Loigolactobacillus rennini DSM 20253</name>
    <dbReference type="NCBI Taxonomy" id="1423796"/>
    <lineage>
        <taxon>Bacteria</taxon>
        <taxon>Bacillati</taxon>
        <taxon>Bacillota</taxon>
        <taxon>Bacilli</taxon>
        <taxon>Lactobacillales</taxon>
        <taxon>Lactobacillaceae</taxon>
        <taxon>Loigolactobacillus</taxon>
    </lineage>
</organism>
<dbReference type="InterPro" id="IPR003439">
    <property type="entry name" value="ABC_transporter-like_ATP-bd"/>
</dbReference>
<dbReference type="PANTHER" id="PTHR42855:SF2">
    <property type="entry name" value="DRUG RESISTANCE ABC TRANSPORTER,ATP-BINDING PROTEIN"/>
    <property type="match status" value="1"/>
</dbReference>
<dbReference type="InterPro" id="IPR032781">
    <property type="entry name" value="ABC_tran_Xtn"/>
</dbReference>
<dbReference type="SMART" id="SM00382">
    <property type="entry name" value="AAA"/>
    <property type="match status" value="2"/>
</dbReference>
<dbReference type="Pfam" id="PF00005">
    <property type="entry name" value="ABC_tran"/>
    <property type="match status" value="2"/>
</dbReference>
<dbReference type="InterPro" id="IPR027417">
    <property type="entry name" value="P-loop_NTPase"/>
</dbReference>
<proteinExistence type="predicted"/>
<dbReference type="CDD" id="cd03221">
    <property type="entry name" value="ABCF_EF-3"/>
    <property type="match status" value="2"/>
</dbReference>
<accession>A0A0R2D7X1</accession>
<dbReference type="PROSITE" id="PS50893">
    <property type="entry name" value="ABC_TRANSPORTER_2"/>
    <property type="match status" value="2"/>
</dbReference>
<dbReference type="PATRIC" id="fig|1423796.3.peg.1817"/>
<name>A0A0R2D7X1_9LACO</name>
<evidence type="ECO:0000259" key="3">
    <source>
        <dbReference type="PROSITE" id="PS50893"/>
    </source>
</evidence>
<keyword evidence="5" id="KW-1185">Reference proteome</keyword>
<dbReference type="InterPro" id="IPR003593">
    <property type="entry name" value="AAA+_ATPase"/>
</dbReference>
<keyword evidence="1" id="KW-0547">Nucleotide-binding</keyword>
<dbReference type="InterPro" id="IPR051309">
    <property type="entry name" value="ABCF_ATPase"/>
</dbReference>
<dbReference type="InterPro" id="IPR017871">
    <property type="entry name" value="ABC_transporter-like_CS"/>
</dbReference>
<feature type="domain" description="ABC transporter" evidence="3">
    <location>
        <begin position="25"/>
        <end position="277"/>
    </location>
</feature>
<protein>
    <submittedName>
        <fullName evidence="4">ABC transporter</fullName>
    </submittedName>
</protein>
<dbReference type="PROSITE" id="PS00211">
    <property type="entry name" value="ABC_TRANSPORTER_1"/>
    <property type="match status" value="2"/>
</dbReference>
<dbReference type="AlphaFoldDB" id="A0A0R2D7X1"/>
<evidence type="ECO:0000256" key="2">
    <source>
        <dbReference type="ARBA" id="ARBA00022840"/>
    </source>
</evidence>
<evidence type="ECO:0000256" key="1">
    <source>
        <dbReference type="ARBA" id="ARBA00022741"/>
    </source>
</evidence>
<dbReference type="Proteomes" id="UP000051638">
    <property type="component" value="Unassembled WGS sequence"/>
</dbReference>
<feature type="domain" description="ABC transporter" evidence="3">
    <location>
        <begin position="340"/>
        <end position="538"/>
    </location>
</feature>
<dbReference type="EMBL" id="AYYI01000005">
    <property type="protein sequence ID" value="KRM99953.1"/>
    <property type="molecule type" value="Genomic_DNA"/>
</dbReference>
<dbReference type="Pfam" id="PF12848">
    <property type="entry name" value="ABC_tran_Xtn"/>
    <property type="match status" value="1"/>
</dbReference>
<sequence length="538" mass="60635">MTTLFNYVKVIQLLQKEVWITMSVLTVENLRQQFLDKTLYDDTGFTLNQEDHMGIIGQNGVGKSTLIKIITGQMLPDAGKIAWKKKIKIGYLDQYVSLTAKQSIFEFLKTAFDDLYALNAENEKIYASYAENPDDELLAKAGRNQEILEARNFYEVETKIHQVATGLGIDAFGLDREASTLSGGQRSRVILAKLLLEQPDVLLLDEPTNYLDTNHIDWLIDYLVDFPGAYLVISHDYEFLGQITNCVCDIEFGKITKYHGTLKQALRQKAANKETYLKAYTTQQKKIQKTKAYIRKYKAGSRSTMAKSREKQLAHMDVLTPPGNLAVSHFSFPYQPSAVRMLLEVSDLVVGYDKPLLAPFNFSIMQAEKVAITGFNGIGKSTLLKTLLGIIPPLKGNFVFSETTKVGYFRQELLWQDPMQTPLQIVHEQAPGLTQKKVRQALARAGIERDNVVKPVKVLSGGEQTKVKLCLLMLFPANLLVLDEPTNHLDDDTKHALAHAIRDFEGSVLLVTHEPEFYQGWIDRVLDIEKLQSAPENG</sequence>
<evidence type="ECO:0000313" key="5">
    <source>
        <dbReference type="Proteomes" id="UP000051638"/>
    </source>
</evidence>
<dbReference type="PANTHER" id="PTHR42855">
    <property type="entry name" value="ABC TRANSPORTER ATP-BINDING SUBUNIT"/>
    <property type="match status" value="1"/>
</dbReference>
<comment type="caution">
    <text evidence="4">The sequence shown here is derived from an EMBL/GenBank/DDBJ whole genome shotgun (WGS) entry which is preliminary data.</text>
</comment>
<evidence type="ECO:0000313" key="4">
    <source>
        <dbReference type="EMBL" id="KRM99953.1"/>
    </source>
</evidence>
<dbReference type="STRING" id="1423796.FC24_GL001789"/>
<dbReference type="GO" id="GO:0016887">
    <property type="term" value="F:ATP hydrolysis activity"/>
    <property type="evidence" value="ECO:0007669"/>
    <property type="project" value="InterPro"/>
</dbReference>
<gene>
    <name evidence="4" type="ORF">FC24_GL001789</name>
</gene>
<dbReference type="SUPFAM" id="SSF52540">
    <property type="entry name" value="P-loop containing nucleoside triphosphate hydrolases"/>
    <property type="match status" value="2"/>
</dbReference>
<reference evidence="4 5" key="1">
    <citation type="journal article" date="2015" name="Genome Announc.">
        <title>Expanding the biotechnology potential of lactobacilli through comparative genomics of 213 strains and associated genera.</title>
        <authorList>
            <person name="Sun Z."/>
            <person name="Harris H.M."/>
            <person name="McCann A."/>
            <person name="Guo C."/>
            <person name="Argimon S."/>
            <person name="Zhang W."/>
            <person name="Yang X."/>
            <person name="Jeffery I.B."/>
            <person name="Cooney J.C."/>
            <person name="Kagawa T.F."/>
            <person name="Liu W."/>
            <person name="Song Y."/>
            <person name="Salvetti E."/>
            <person name="Wrobel A."/>
            <person name="Rasinkangas P."/>
            <person name="Parkhill J."/>
            <person name="Rea M.C."/>
            <person name="O'Sullivan O."/>
            <person name="Ritari J."/>
            <person name="Douillard F.P."/>
            <person name="Paul Ross R."/>
            <person name="Yang R."/>
            <person name="Briner A.E."/>
            <person name="Felis G.E."/>
            <person name="de Vos W.M."/>
            <person name="Barrangou R."/>
            <person name="Klaenhammer T.R."/>
            <person name="Caufield P.W."/>
            <person name="Cui Y."/>
            <person name="Zhang H."/>
            <person name="O'Toole P.W."/>
        </authorList>
    </citation>
    <scope>NUCLEOTIDE SEQUENCE [LARGE SCALE GENOMIC DNA]</scope>
    <source>
        <strain evidence="4 5">DSM 20253</strain>
    </source>
</reference>
<dbReference type="Gene3D" id="3.40.50.300">
    <property type="entry name" value="P-loop containing nucleotide triphosphate hydrolases"/>
    <property type="match status" value="2"/>
</dbReference>